<dbReference type="AlphaFoldDB" id="A0A7S3NI82"/>
<name>A0A7S3NI82_9STRA</name>
<dbReference type="EMBL" id="HBIJ01004551">
    <property type="protein sequence ID" value="CAE0362468.1"/>
    <property type="molecule type" value="Transcribed_RNA"/>
</dbReference>
<gene>
    <name evidence="1" type="ORF">ALAG00032_LOCUS3209</name>
</gene>
<reference evidence="1" key="1">
    <citation type="submission" date="2021-01" db="EMBL/GenBank/DDBJ databases">
        <authorList>
            <person name="Corre E."/>
            <person name="Pelletier E."/>
            <person name="Niang G."/>
            <person name="Scheremetjew M."/>
            <person name="Finn R."/>
            <person name="Kale V."/>
            <person name="Holt S."/>
            <person name="Cochrane G."/>
            <person name="Meng A."/>
            <person name="Brown T."/>
            <person name="Cohen L."/>
        </authorList>
    </citation>
    <scope>NUCLEOTIDE SEQUENCE</scope>
    <source>
        <strain evidence="1">CCMP1510</strain>
    </source>
</reference>
<protein>
    <recommendedName>
        <fullName evidence="2">Neurochondrin</fullName>
    </recommendedName>
</protein>
<sequence length="480" mass="53628">MAVFEEHNHEESVELKNKEKSIRESLSLLGSGSDEEKIVALLLLARCEDEFKKDKRLAIETAQTVIKNRFLERLLKTKDESIISDSQHAGLAVILALASSCSEAMQIFSRSENLVIAIIEITETCLEIKAWNDLASCLTCLETLDRIKSINSSLFAEILAECSVNDGEDYEMTPEIQQVWQLALRHVSVPTSVGALEKLLEAATKQNQAQALLLELCVAAWTPSSHDAGLRWASIRRSSQARQLRETTLHSVVHALPRLLILPQNREPVLRLASLTAETFGLVHFDSIATIQLLANLFAAESRLALDQALAIFDDSNLEMNTRQDEMIRLVDFIPLGLNFLIQLIDTLLGVSNHTNEHDSSNSDSDDEPTLADKLDPDTILAIRYNLLDAADAALTFTHHIYLSWKANNDKSTSEIILNLCRELFRFLGRLVLELDEDDISSSIEEDPSARLDIHSRLSELRPFVNYLMALDAAAANKFT</sequence>
<evidence type="ECO:0000313" key="1">
    <source>
        <dbReference type="EMBL" id="CAE0362468.1"/>
    </source>
</evidence>
<proteinExistence type="predicted"/>
<accession>A0A7S3NI82</accession>
<evidence type="ECO:0008006" key="2">
    <source>
        <dbReference type="Google" id="ProtNLM"/>
    </source>
</evidence>
<organism evidence="1">
    <name type="scientific">Aureoumbra lagunensis</name>
    <dbReference type="NCBI Taxonomy" id="44058"/>
    <lineage>
        <taxon>Eukaryota</taxon>
        <taxon>Sar</taxon>
        <taxon>Stramenopiles</taxon>
        <taxon>Ochrophyta</taxon>
        <taxon>Pelagophyceae</taxon>
        <taxon>Pelagomonadales</taxon>
        <taxon>Aureoumbra</taxon>
    </lineage>
</organism>